<sequence>MRFASLIFAGLLASSLLPTVVNAETANPQLQDIERYLLLYSATGDERFLQRLDKLGAAFEKNLDAQKNSTVLKDMWHLYQQALEQVRAAYSQHGVDLKTAVAQTAEVAGLFDKFIVADEGAPVAPSLADDLRALALLEARQANNKLRGGGYAEDVERIAQLQANVEKRYTALPAGESRDTLLSRWSYLRKSERPDGATLLYPFNAQIEYLLEHLPQG</sequence>
<dbReference type="Proteomes" id="UP001163624">
    <property type="component" value="Chromosome"/>
</dbReference>
<accession>A0ABY6ZY97</accession>
<evidence type="ECO:0000313" key="3">
    <source>
        <dbReference type="Proteomes" id="UP001163624"/>
    </source>
</evidence>
<protein>
    <submittedName>
        <fullName evidence="2">Uncharacterized protein</fullName>
    </submittedName>
</protein>
<proteinExistence type="predicted"/>
<evidence type="ECO:0000256" key="1">
    <source>
        <dbReference type="SAM" id="SignalP"/>
    </source>
</evidence>
<feature type="chain" id="PRO_5046172686" evidence="1">
    <location>
        <begin position="24"/>
        <end position="217"/>
    </location>
</feature>
<gene>
    <name evidence="2" type="ORF">OU419_25030</name>
</gene>
<dbReference type="EMBL" id="CP113432">
    <property type="protein sequence ID" value="WAI48975.1"/>
    <property type="molecule type" value="Genomic_DNA"/>
</dbReference>
<keyword evidence="3" id="KW-1185">Reference proteome</keyword>
<feature type="signal peptide" evidence="1">
    <location>
        <begin position="1"/>
        <end position="23"/>
    </location>
</feature>
<name>A0ABY6ZY97_9PSED</name>
<organism evidence="2 3">
    <name type="scientific">Pseudomonas triclosanedens</name>
    <dbReference type="NCBI Taxonomy" id="2961893"/>
    <lineage>
        <taxon>Bacteria</taxon>
        <taxon>Pseudomonadati</taxon>
        <taxon>Pseudomonadota</taxon>
        <taxon>Gammaproteobacteria</taxon>
        <taxon>Pseudomonadales</taxon>
        <taxon>Pseudomonadaceae</taxon>
        <taxon>Pseudomonas</taxon>
    </lineage>
</organism>
<keyword evidence="1" id="KW-0732">Signal</keyword>
<evidence type="ECO:0000313" key="2">
    <source>
        <dbReference type="EMBL" id="WAI48975.1"/>
    </source>
</evidence>
<dbReference type="RefSeq" id="WP_254472404.1">
    <property type="nucleotide sequence ID" value="NZ_CP113432.1"/>
</dbReference>
<reference evidence="2" key="1">
    <citation type="submission" date="2022-11" db="EMBL/GenBank/DDBJ databases">
        <title>Pseudomonas triclosanedens sp. nov., a triclosan degrader isolated from activated sludge.</title>
        <authorList>
            <person name="Yin Y."/>
            <person name="Lu Z."/>
        </authorList>
    </citation>
    <scope>NUCLEOTIDE SEQUENCE</scope>
    <source>
        <strain evidence="2">ZM23</strain>
    </source>
</reference>